<dbReference type="GO" id="GO:0008360">
    <property type="term" value="P:regulation of cell shape"/>
    <property type="evidence" value="ECO:0007669"/>
    <property type="project" value="UniProtKB-KW"/>
</dbReference>
<evidence type="ECO:0000256" key="4">
    <source>
        <dbReference type="ARBA" id="ARBA00022984"/>
    </source>
</evidence>
<keyword evidence="5" id="KW-0012">Acyltransferase</keyword>
<keyword evidence="6" id="KW-0961">Cell wall biogenesis/degradation</keyword>
<dbReference type="PROSITE" id="PS51191">
    <property type="entry name" value="FEMABX"/>
    <property type="match status" value="1"/>
</dbReference>
<protein>
    <submittedName>
        <fullName evidence="8">GNAT family N-acetyltransferase</fullName>
    </submittedName>
</protein>
<evidence type="ECO:0000313" key="8">
    <source>
        <dbReference type="EMBL" id="MBK7674985.1"/>
    </source>
</evidence>
<dbReference type="GO" id="GO:0071555">
    <property type="term" value="P:cell wall organization"/>
    <property type="evidence" value="ECO:0007669"/>
    <property type="project" value="UniProtKB-KW"/>
</dbReference>
<organism evidence="8 9">
    <name type="scientific">Candidatus Accumulibacter proximus</name>
    <dbReference type="NCBI Taxonomy" id="2954385"/>
    <lineage>
        <taxon>Bacteria</taxon>
        <taxon>Pseudomonadati</taxon>
        <taxon>Pseudomonadota</taxon>
        <taxon>Betaproteobacteria</taxon>
        <taxon>Candidatus Accumulibacter</taxon>
    </lineage>
</organism>
<dbReference type="Proteomes" id="UP000697998">
    <property type="component" value="Unassembled WGS sequence"/>
</dbReference>
<reference evidence="8 9" key="1">
    <citation type="submission" date="2020-10" db="EMBL/GenBank/DDBJ databases">
        <title>Connecting structure to function with the recovery of over 1000 high-quality activated sludge metagenome-assembled genomes encoding full-length rRNA genes using long-read sequencing.</title>
        <authorList>
            <person name="Singleton C.M."/>
            <person name="Petriglieri F."/>
            <person name="Kristensen J.M."/>
            <person name="Kirkegaard R.H."/>
            <person name="Michaelsen T.Y."/>
            <person name="Andersen M.H."/>
            <person name="Karst S.M."/>
            <person name="Dueholm M.S."/>
            <person name="Nielsen P.H."/>
            <person name="Albertsen M."/>
        </authorList>
    </citation>
    <scope>NUCLEOTIDE SEQUENCE [LARGE SCALE GENOMIC DNA]</scope>
    <source>
        <strain evidence="8">EsbW_18-Q3-R4-48_BATAC.285</strain>
    </source>
</reference>
<evidence type="ECO:0000256" key="3">
    <source>
        <dbReference type="ARBA" id="ARBA00022960"/>
    </source>
</evidence>
<evidence type="ECO:0000256" key="5">
    <source>
        <dbReference type="ARBA" id="ARBA00023315"/>
    </source>
</evidence>
<feature type="domain" description="BioF2-like acetyltransferase" evidence="7">
    <location>
        <begin position="168"/>
        <end position="293"/>
    </location>
</feature>
<dbReference type="AlphaFoldDB" id="A0A935Q0Z1"/>
<comment type="caution">
    <text evidence="8">The sequence shown here is derived from an EMBL/GenBank/DDBJ whole genome shotgun (WGS) entry which is preliminary data.</text>
</comment>
<evidence type="ECO:0000256" key="6">
    <source>
        <dbReference type="ARBA" id="ARBA00023316"/>
    </source>
</evidence>
<evidence type="ECO:0000256" key="1">
    <source>
        <dbReference type="ARBA" id="ARBA00009943"/>
    </source>
</evidence>
<keyword evidence="4" id="KW-0573">Peptidoglycan synthesis</keyword>
<evidence type="ECO:0000313" key="9">
    <source>
        <dbReference type="Proteomes" id="UP000697998"/>
    </source>
</evidence>
<name>A0A935Q0Z1_9PROT</name>
<dbReference type="InterPro" id="IPR050644">
    <property type="entry name" value="PG_Glycine_Bridge_Synth"/>
</dbReference>
<dbReference type="GO" id="GO:0016755">
    <property type="term" value="F:aminoacyltransferase activity"/>
    <property type="evidence" value="ECO:0007669"/>
    <property type="project" value="InterPro"/>
</dbReference>
<keyword evidence="3" id="KW-0133">Cell shape</keyword>
<keyword evidence="2" id="KW-0808">Transferase</keyword>
<evidence type="ECO:0000256" key="2">
    <source>
        <dbReference type="ARBA" id="ARBA00022679"/>
    </source>
</evidence>
<dbReference type="InterPro" id="IPR003447">
    <property type="entry name" value="FEMABX"/>
</dbReference>
<dbReference type="PANTHER" id="PTHR36174:SF1">
    <property type="entry name" value="LIPID II:GLYCINE GLYCYLTRANSFERASE"/>
    <property type="match status" value="1"/>
</dbReference>
<dbReference type="EMBL" id="JADJMH010000006">
    <property type="protein sequence ID" value="MBK7674985.1"/>
    <property type="molecule type" value="Genomic_DNA"/>
</dbReference>
<dbReference type="GO" id="GO:0009252">
    <property type="term" value="P:peptidoglycan biosynthetic process"/>
    <property type="evidence" value="ECO:0007669"/>
    <property type="project" value="UniProtKB-KW"/>
</dbReference>
<evidence type="ECO:0000259" key="7">
    <source>
        <dbReference type="Pfam" id="PF13480"/>
    </source>
</evidence>
<dbReference type="InterPro" id="IPR016181">
    <property type="entry name" value="Acyl_CoA_acyltransferase"/>
</dbReference>
<comment type="similarity">
    <text evidence="1">Belongs to the FemABX family.</text>
</comment>
<sequence>MIFVSPLTTERESDYASLLLEDPRSLIYSTLEFRAFLLEATGGRGEYLIALDEAGNLLGALPQVRMAVSGIGDVINSLPWYGSHGGCVLARGARDGVRAALLEAYRKALDSPSILSATMINSPFEVAYQDTYLSRLAPRIVDHRIGQITELPKHGPDDAKNLEGVFAQKTRNLVRKALRQGFVVARSSDDKAWNFLYDVHRENLDAIGGRPKPKEHFSALRRCIPEDWQQLSIAYLDGKPVAALLLLYFNNTVEYFTPVICSEYRSLQPLSFLIWNAMLDAIQRGFRWWNWGGTWEIQRSLHHFKAGWGAKDFPYAYFVNISDSNLRRLRDDRDLIIGSFPYFYIYPFDRL</sequence>
<proteinExistence type="inferred from homology"/>
<dbReference type="PANTHER" id="PTHR36174">
    <property type="entry name" value="LIPID II:GLYCINE GLYCYLTRANSFERASE"/>
    <property type="match status" value="1"/>
</dbReference>
<dbReference type="Gene3D" id="3.40.630.30">
    <property type="match status" value="1"/>
</dbReference>
<accession>A0A935Q0Z1</accession>
<dbReference type="Pfam" id="PF13480">
    <property type="entry name" value="Acetyltransf_6"/>
    <property type="match status" value="1"/>
</dbReference>
<dbReference type="SUPFAM" id="SSF55729">
    <property type="entry name" value="Acyl-CoA N-acyltransferases (Nat)"/>
    <property type="match status" value="1"/>
</dbReference>
<dbReference type="InterPro" id="IPR038740">
    <property type="entry name" value="BioF2-like_GNAT_dom"/>
</dbReference>
<gene>
    <name evidence="8" type="ORF">IPJ27_09575</name>
</gene>